<dbReference type="AlphaFoldDB" id="A0A0G0AE83"/>
<proteinExistence type="predicted"/>
<accession>A0A0G0AE83</accession>
<evidence type="ECO:0000256" key="2">
    <source>
        <dbReference type="SAM" id="Phobius"/>
    </source>
</evidence>
<keyword evidence="2" id="KW-0812">Transmembrane</keyword>
<evidence type="ECO:0000256" key="1">
    <source>
        <dbReference type="SAM" id="MobiDB-lite"/>
    </source>
</evidence>
<comment type="caution">
    <text evidence="3">The sequence shown here is derived from an EMBL/GenBank/DDBJ whole genome shotgun (WGS) entry which is preliminary data.</text>
</comment>
<name>A0A0G0AE83_9BACT</name>
<keyword evidence="2" id="KW-1133">Transmembrane helix</keyword>
<evidence type="ECO:0000313" key="3">
    <source>
        <dbReference type="EMBL" id="KKP55094.1"/>
    </source>
</evidence>
<dbReference type="EMBL" id="LBPI01000005">
    <property type="protein sequence ID" value="KKP55094.1"/>
    <property type="molecule type" value="Genomic_DNA"/>
</dbReference>
<reference evidence="3 4" key="1">
    <citation type="journal article" date="2015" name="Nature">
        <title>rRNA introns, odd ribosomes, and small enigmatic genomes across a large radiation of phyla.</title>
        <authorList>
            <person name="Brown C.T."/>
            <person name="Hug L.A."/>
            <person name="Thomas B.C."/>
            <person name="Sharon I."/>
            <person name="Castelle C.J."/>
            <person name="Singh A."/>
            <person name="Wilkins M.J."/>
            <person name="Williams K.H."/>
            <person name="Banfield J.F."/>
        </authorList>
    </citation>
    <scope>NUCLEOTIDE SEQUENCE [LARGE SCALE GENOMIC DNA]</scope>
</reference>
<evidence type="ECO:0000313" key="4">
    <source>
        <dbReference type="Proteomes" id="UP000034488"/>
    </source>
</evidence>
<organism evidence="3 4">
    <name type="scientific">candidate division WS6 bacterium GW2011_GWB1_33_6</name>
    <dbReference type="NCBI Taxonomy" id="1619088"/>
    <lineage>
        <taxon>Bacteria</taxon>
        <taxon>Candidatus Dojkabacteria</taxon>
    </lineage>
</organism>
<feature type="region of interest" description="Disordered" evidence="1">
    <location>
        <begin position="1"/>
        <end position="22"/>
    </location>
</feature>
<protein>
    <submittedName>
        <fullName evidence="3">Uncharacterized protein</fullName>
    </submittedName>
</protein>
<feature type="transmembrane region" description="Helical" evidence="2">
    <location>
        <begin position="55"/>
        <end position="77"/>
    </location>
</feature>
<sequence length="363" mass="42269">MKRPRSSKKHANPIRMPKSNGKASIVKRKKKFQFNNIFKKKKNTQIRRKKTSAKYIVIPIALILLSALVYFSVKYILFLRENAYGNKTYEINDLVGLEGIPQYPGSEYMFINESEDLIVKEFISNGNSAYKIPDGISIADIEKYYDKELKKRGWEYIQTVPLGAEDKKYGQYWLKDGKGLRIYSKFRDIWYETISEEDARTALSRIVTEEIEREMLIASSDNQDLLPDYPWRIKIPKEYLIKYFPTDIKDQRAVSFQKLGTSEIVEIYPIGTWKTKELDYMLEDYCKLKSTDEVTYSVFNSVPISFRDSLGLRATLKKNSDTVIALVIPNSFNNLVYILSTTQLDDPFFEYIIENIKPLGAKD</sequence>
<gene>
    <name evidence="3" type="ORF">UR47_C0005G0023</name>
</gene>
<dbReference type="Proteomes" id="UP000034488">
    <property type="component" value="Unassembled WGS sequence"/>
</dbReference>
<keyword evidence="2" id="KW-0472">Membrane</keyword>
<feature type="compositionally biased region" description="Basic residues" evidence="1">
    <location>
        <begin position="1"/>
        <end position="12"/>
    </location>
</feature>